<dbReference type="EMBL" id="UAUU01000002">
    <property type="protein sequence ID" value="SPZ84247.1"/>
    <property type="molecule type" value="Genomic_DNA"/>
</dbReference>
<evidence type="ECO:0000313" key="9">
    <source>
        <dbReference type="Proteomes" id="UP000251241"/>
    </source>
</evidence>
<dbReference type="Gene3D" id="1.10.1740.10">
    <property type="match status" value="1"/>
</dbReference>
<name>A0A2X2IPU7_SPHMU</name>
<keyword evidence="10" id="KW-1185">Reference proteome</keyword>
<dbReference type="AlphaFoldDB" id="A0A2X2IPU7"/>
<dbReference type="GeneID" id="97178796"/>
<evidence type="ECO:0000256" key="4">
    <source>
        <dbReference type="ARBA" id="ARBA00023163"/>
    </source>
</evidence>
<dbReference type="InterPro" id="IPR014327">
    <property type="entry name" value="RNA_pol_sigma70_bacteroid"/>
</dbReference>
<organism evidence="8 9">
    <name type="scientific">Sphingobacterium multivorum</name>
    <dbReference type="NCBI Taxonomy" id="28454"/>
    <lineage>
        <taxon>Bacteria</taxon>
        <taxon>Pseudomonadati</taxon>
        <taxon>Bacteroidota</taxon>
        <taxon>Sphingobacteriia</taxon>
        <taxon>Sphingobacteriales</taxon>
        <taxon>Sphingobacteriaceae</taxon>
        <taxon>Sphingobacterium</taxon>
    </lineage>
</organism>
<dbReference type="PANTHER" id="PTHR43133:SF46">
    <property type="entry name" value="RNA POLYMERASE SIGMA-70 FACTOR ECF SUBFAMILY"/>
    <property type="match status" value="1"/>
</dbReference>
<sequence length="175" mass="19856">MSELLIASLKQGDHFAMEQIFNLYWEAIFDAAFKKIGDENVAQDITQEIFISLWENREQVIISGGLAAYLHGAVKFKVINHFRNTTVKDGHKAELATLMNQQYADSADDLLILKDAQQKVEEALMQLPERMRLVVTMSRKQEKSIKEIASELNVSVQTVKNQITSAMKLLKKSLS</sequence>
<reference evidence="8 9" key="1">
    <citation type="submission" date="2018-06" db="EMBL/GenBank/DDBJ databases">
        <authorList>
            <consortium name="Pathogen Informatics"/>
            <person name="Doyle S."/>
        </authorList>
    </citation>
    <scope>NUCLEOTIDE SEQUENCE [LARGE SCALE GENOMIC DNA]</scope>
    <source>
        <strain evidence="8 9">NCTC11343</strain>
    </source>
</reference>
<keyword evidence="4" id="KW-0804">Transcription</keyword>
<evidence type="ECO:0000259" key="6">
    <source>
        <dbReference type="Pfam" id="PF08281"/>
    </source>
</evidence>
<dbReference type="InterPro" id="IPR036388">
    <property type="entry name" value="WH-like_DNA-bd_sf"/>
</dbReference>
<accession>A0A2X2IPU7</accession>
<evidence type="ECO:0000256" key="3">
    <source>
        <dbReference type="ARBA" id="ARBA00023082"/>
    </source>
</evidence>
<evidence type="ECO:0000313" key="7">
    <source>
        <dbReference type="EMBL" id="QQT52713.1"/>
    </source>
</evidence>
<evidence type="ECO:0000256" key="1">
    <source>
        <dbReference type="ARBA" id="ARBA00010641"/>
    </source>
</evidence>
<keyword evidence="2" id="KW-0805">Transcription regulation</keyword>
<dbReference type="InterPro" id="IPR013324">
    <property type="entry name" value="RNA_pol_sigma_r3/r4-like"/>
</dbReference>
<dbReference type="Gene3D" id="1.10.10.10">
    <property type="entry name" value="Winged helix-like DNA-binding domain superfamily/Winged helix DNA-binding domain"/>
    <property type="match status" value="1"/>
</dbReference>
<dbReference type="GO" id="GO:0003677">
    <property type="term" value="F:DNA binding"/>
    <property type="evidence" value="ECO:0007669"/>
    <property type="project" value="InterPro"/>
</dbReference>
<gene>
    <name evidence="8" type="primary">sigK_1</name>
    <name evidence="7" type="ORF">I6I98_20990</name>
    <name evidence="8" type="ORF">NCTC11343_00778</name>
</gene>
<dbReference type="EMBL" id="CP068224">
    <property type="protein sequence ID" value="QQT52713.1"/>
    <property type="molecule type" value="Genomic_DNA"/>
</dbReference>
<dbReference type="GO" id="GO:0016987">
    <property type="term" value="F:sigma factor activity"/>
    <property type="evidence" value="ECO:0007669"/>
    <property type="project" value="UniProtKB-KW"/>
</dbReference>
<proteinExistence type="inferred from homology"/>
<dbReference type="Proteomes" id="UP000595498">
    <property type="component" value="Chromosome"/>
</dbReference>
<keyword evidence="3" id="KW-0731">Sigma factor</keyword>
<evidence type="ECO:0000313" key="8">
    <source>
        <dbReference type="EMBL" id="SPZ84247.1"/>
    </source>
</evidence>
<dbReference type="NCBIfam" id="TIGR02985">
    <property type="entry name" value="Sig70_bacteroi1"/>
    <property type="match status" value="1"/>
</dbReference>
<dbReference type="SUPFAM" id="SSF88659">
    <property type="entry name" value="Sigma3 and sigma4 domains of RNA polymerase sigma factors"/>
    <property type="match status" value="1"/>
</dbReference>
<dbReference type="Proteomes" id="UP000251241">
    <property type="component" value="Unassembled WGS sequence"/>
</dbReference>
<dbReference type="InterPro" id="IPR014284">
    <property type="entry name" value="RNA_pol_sigma-70_dom"/>
</dbReference>
<feature type="domain" description="RNA polymerase sigma factor 70 region 4 type 2" evidence="6">
    <location>
        <begin position="118"/>
        <end position="170"/>
    </location>
</feature>
<dbReference type="CDD" id="cd06171">
    <property type="entry name" value="Sigma70_r4"/>
    <property type="match status" value="1"/>
</dbReference>
<evidence type="ECO:0000259" key="5">
    <source>
        <dbReference type="Pfam" id="PF04542"/>
    </source>
</evidence>
<comment type="similarity">
    <text evidence="1">Belongs to the sigma-70 factor family. ECF subfamily.</text>
</comment>
<dbReference type="SUPFAM" id="SSF88946">
    <property type="entry name" value="Sigma2 domain of RNA polymerase sigma factors"/>
    <property type="match status" value="1"/>
</dbReference>
<evidence type="ECO:0000313" key="10">
    <source>
        <dbReference type="Proteomes" id="UP000595498"/>
    </source>
</evidence>
<feature type="domain" description="RNA polymerase sigma-70 region 2" evidence="5">
    <location>
        <begin position="30"/>
        <end position="85"/>
    </location>
</feature>
<dbReference type="Pfam" id="PF08281">
    <property type="entry name" value="Sigma70_r4_2"/>
    <property type="match status" value="1"/>
</dbReference>
<evidence type="ECO:0000256" key="2">
    <source>
        <dbReference type="ARBA" id="ARBA00023015"/>
    </source>
</evidence>
<dbReference type="InterPro" id="IPR013325">
    <property type="entry name" value="RNA_pol_sigma_r2"/>
</dbReference>
<dbReference type="Pfam" id="PF04542">
    <property type="entry name" value="Sigma70_r2"/>
    <property type="match status" value="1"/>
</dbReference>
<protein>
    <submittedName>
        <fullName evidence="7">RNA polymerase sigma-70 factor</fullName>
    </submittedName>
    <submittedName>
        <fullName evidence="8">Sigma-K factor</fullName>
    </submittedName>
</protein>
<reference evidence="7 10" key="2">
    <citation type="submission" date="2021-01" db="EMBL/GenBank/DDBJ databases">
        <title>FDA dAtabase for Regulatory Grade micrObial Sequences (FDA-ARGOS): Supporting development and validation of Infectious Disease Dx tests.</title>
        <authorList>
            <person name="Sproer C."/>
            <person name="Gronow S."/>
            <person name="Severitt S."/>
            <person name="Schroder I."/>
            <person name="Tallon L."/>
            <person name="Sadzewicz L."/>
            <person name="Zhao X."/>
            <person name="Boylan J."/>
            <person name="Ott S."/>
            <person name="Bowen H."/>
            <person name="Vavikolanu K."/>
            <person name="Mehta A."/>
            <person name="Aluvathingal J."/>
            <person name="Nadendla S."/>
            <person name="Lowell S."/>
            <person name="Myers T."/>
            <person name="Yan Y."/>
            <person name="Sichtig H."/>
        </authorList>
    </citation>
    <scope>NUCLEOTIDE SEQUENCE [LARGE SCALE GENOMIC DNA]</scope>
    <source>
        <strain evidence="7 10">FDAARGOS_1141</strain>
    </source>
</reference>
<dbReference type="GO" id="GO:0006352">
    <property type="term" value="P:DNA-templated transcription initiation"/>
    <property type="evidence" value="ECO:0007669"/>
    <property type="project" value="InterPro"/>
</dbReference>
<dbReference type="RefSeq" id="WP_112373850.1">
    <property type="nucleotide sequence ID" value="NZ_CP069793.1"/>
</dbReference>
<dbReference type="InterPro" id="IPR039425">
    <property type="entry name" value="RNA_pol_sigma-70-like"/>
</dbReference>
<dbReference type="NCBIfam" id="TIGR02937">
    <property type="entry name" value="sigma70-ECF"/>
    <property type="match status" value="1"/>
</dbReference>
<dbReference type="PANTHER" id="PTHR43133">
    <property type="entry name" value="RNA POLYMERASE ECF-TYPE SIGMA FACTO"/>
    <property type="match status" value="1"/>
</dbReference>
<dbReference type="InterPro" id="IPR007627">
    <property type="entry name" value="RNA_pol_sigma70_r2"/>
</dbReference>
<dbReference type="InterPro" id="IPR013249">
    <property type="entry name" value="RNA_pol_sigma70_r4_t2"/>
</dbReference>